<dbReference type="EMBL" id="JBAFUR010000001">
    <property type="protein sequence ID" value="MFG1251177.1"/>
    <property type="molecule type" value="Genomic_DNA"/>
</dbReference>
<comment type="similarity">
    <text evidence="2">Belongs to the outer membrane factor (OMF) (TC 1.B.17) family.</text>
</comment>
<dbReference type="RefSeq" id="WP_394006416.1">
    <property type="nucleotide sequence ID" value="NZ_JBAFUR010000001.1"/>
</dbReference>
<name>A0ABW6ZCX7_9HYPH</name>
<evidence type="ECO:0000313" key="9">
    <source>
        <dbReference type="Proteomes" id="UP001604043"/>
    </source>
</evidence>
<dbReference type="PANTHER" id="PTHR30026">
    <property type="entry name" value="OUTER MEMBRANE PROTEIN TOLC"/>
    <property type="match status" value="1"/>
</dbReference>
<comment type="subcellular location">
    <subcellularLocation>
        <location evidence="1">Cell outer membrane</location>
    </subcellularLocation>
</comment>
<dbReference type="Gene3D" id="1.20.1600.10">
    <property type="entry name" value="Outer membrane efflux proteins (OEP)"/>
    <property type="match status" value="1"/>
</dbReference>
<keyword evidence="6" id="KW-0472">Membrane</keyword>
<dbReference type="PANTHER" id="PTHR30026:SF20">
    <property type="entry name" value="OUTER MEMBRANE PROTEIN TOLC"/>
    <property type="match status" value="1"/>
</dbReference>
<dbReference type="InterPro" id="IPR003423">
    <property type="entry name" value="OMP_efflux"/>
</dbReference>
<evidence type="ECO:0000256" key="6">
    <source>
        <dbReference type="ARBA" id="ARBA00023136"/>
    </source>
</evidence>
<keyword evidence="9" id="KW-1185">Reference proteome</keyword>
<evidence type="ECO:0000256" key="5">
    <source>
        <dbReference type="ARBA" id="ARBA00022692"/>
    </source>
</evidence>
<evidence type="ECO:0000256" key="2">
    <source>
        <dbReference type="ARBA" id="ARBA00007613"/>
    </source>
</evidence>
<keyword evidence="5" id="KW-0812">Transmembrane</keyword>
<organism evidence="8 9">
    <name type="scientific">Xanthobacter aminoxidans</name>
    <dbReference type="NCBI Taxonomy" id="186280"/>
    <lineage>
        <taxon>Bacteria</taxon>
        <taxon>Pseudomonadati</taxon>
        <taxon>Pseudomonadota</taxon>
        <taxon>Alphaproteobacteria</taxon>
        <taxon>Hyphomicrobiales</taxon>
        <taxon>Xanthobacteraceae</taxon>
        <taxon>Xanthobacter</taxon>
    </lineage>
</organism>
<protein>
    <submittedName>
        <fullName evidence="8">TolC family protein</fullName>
    </submittedName>
</protein>
<comment type="caution">
    <text evidence="8">The sequence shown here is derived from an EMBL/GenBank/DDBJ whole genome shotgun (WGS) entry which is preliminary data.</text>
</comment>
<reference evidence="8 9" key="1">
    <citation type="submission" date="2024-02" db="EMBL/GenBank/DDBJ databases">
        <title>Expansion and revision of Xanthobacter and proposal of Roseixanthobacter gen. nov.</title>
        <authorList>
            <person name="Soltysiak M.P.M."/>
            <person name="Jalihal A."/>
            <person name="Ory A."/>
            <person name="Chrisophersen C."/>
            <person name="Lee A.D."/>
            <person name="Boulton J."/>
            <person name="Springer M."/>
        </authorList>
    </citation>
    <scope>NUCLEOTIDE SEQUENCE [LARGE SCALE GENOMIC DNA]</scope>
    <source>
        <strain evidence="8 9">CB5</strain>
    </source>
</reference>
<proteinExistence type="inferred from homology"/>
<keyword evidence="3" id="KW-0813">Transport</keyword>
<accession>A0ABW6ZCX7</accession>
<dbReference type="SUPFAM" id="SSF56954">
    <property type="entry name" value="Outer membrane efflux proteins (OEP)"/>
    <property type="match status" value="1"/>
</dbReference>
<keyword evidence="4" id="KW-1134">Transmembrane beta strand</keyword>
<evidence type="ECO:0000256" key="3">
    <source>
        <dbReference type="ARBA" id="ARBA00022448"/>
    </source>
</evidence>
<gene>
    <name evidence="8" type="ORF">V5F30_03100</name>
</gene>
<evidence type="ECO:0000256" key="7">
    <source>
        <dbReference type="ARBA" id="ARBA00023237"/>
    </source>
</evidence>
<evidence type="ECO:0000256" key="4">
    <source>
        <dbReference type="ARBA" id="ARBA00022452"/>
    </source>
</evidence>
<evidence type="ECO:0000313" key="8">
    <source>
        <dbReference type="EMBL" id="MFG1251177.1"/>
    </source>
</evidence>
<dbReference type="Proteomes" id="UP001604043">
    <property type="component" value="Unassembled WGS sequence"/>
</dbReference>
<dbReference type="Pfam" id="PF02321">
    <property type="entry name" value="OEP"/>
    <property type="match status" value="2"/>
</dbReference>
<keyword evidence="7" id="KW-0998">Cell outer membrane</keyword>
<dbReference type="InterPro" id="IPR051906">
    <property type="entry name" value="TolC-like"/>
</dbReference>
<evidence type="ECO:0000256" key="1">
    <source>
        <dbReference type="ARBA" id="ARBA00004442"/>
    </source>
</evidence>
<sequence>MPPRANGQALALALGAAFALLSALPGRAETQRPLTLTSALASALAANPRLTAAERDIGMATGRDRQAATLPNPNLSLEVDNAFGSGPYQGLDLAEQTLQISQLVELGGKREARMAASGAGVGIARWEREAIRLQVLAETTAAFAGVLGAQQRVNILQAQAEAIGRLAPLLQQRVEAGASSPSEISRARVAADFARVELDRAKAALGTARRELALLMGLGAATFSRATGNLLRVAPPPALPQLLKSAQGNPQLTRFTVLQAQRRAELRSAQAKVVPDVTLGVGYRHYNETADSGMIFTLSVPIPLFDRNEGGISEARESLLRAEAEEAIARSALISQLGRAHDQLKAAFDEVTLLRGSTIPGARSAYEGVETGYTQGRYTLLELLDAQSALSEASLRELDALVTYHTALATIEGLTGRPVAFAKGKSK</sequence>